<name>A0A0D3H1C6_9ORYZ</name>
<feature type="compositionally biased region" description="Low complexity" evidence="3">
    <location>
        <begin position="53"/>
        <end position="63"/>
    </location>
</feature>
<evidence type="ECO:0000256" key="1">
    <source>
        <dbReference type="ARBA" id="ARBA00038362"/>
    </source>
</evidence>
<dbReference type="PROSITE" id="PS00175">
    <property type="entry name" value="PG_MUTASE"/>
    <property type="match status" value="1"/>
</dbReference>
<dbReference type="PaxDb" id="65489-OBART08G18040.1"/>
<dbReference type="GO" id="GO:0005829">
    <property type="term" value="C:cytosol"/>
    <property type="evidence" value="ECO:0007669"/>
    <property type="project" value="TreeGrafter"/>
</dbReference>
<dbReference type="PANTHER" id="PTHR48100">
    <property type="entry name" value="BROAD-SPECIFICITY PHOSPHATASE YOR283W-RELATED"/>
    <property type="match status" value="1"/>
</dbReference>
<dbReference type="Gene3D" id="3.40.50.1240">
    <property type="entry name" value="Phosphoglycerate mutase-like"/>
    <property type="match status" value="2"/>
</dbReference>
<dbReference type="InterPro" id="IPR050275">
    <property type="entry name" value="PGM_Phosphatase"/>
</dbReference>
<reference evidence="4" key="1">
    <citation type="journal article" date="2009" name="Rice">
        <title>De Novo Next Generation Sequencing of Plant Genomes.</title>
        <authorList>
            <person name="Rounsley S."/>
            <person name="Marri P.R."/>
            <person name="Yu Y."/>
            <person name="He R."/>
            <person name="Sisneros N."/>
            <person name="Goicoechea J.L."/>
            <person name="Lee S.J."/>
            <person name="Angelova A."/>
            <person name="Kudrna D."/>
            <person name="Luo M."/>
            <person name="Affourtit J."/>
            <person name="Desany B."/>
            <person name="Knight J."/>
            <person name="Niazi F."/>
            <person name="Egholm M."/>
            <person name="Wing R.A."/>
        </authorList>
    </citation>
    <scope>NUCLEOTIDE SEQUENCE [LARGE SCALE GENOMIC DNA]</scope>
    <source>
        <strain evidence="4">cv. IRGC 105608</strain>
    </source>
</reference>
<dbReference type="PANTHER" id="PTHR48100:SF34">
    <property type="entry name" value="PHOSPHOGLYCERATE MUTASE-LIKE PROTEIN 4"/>
    <property type="match status" value="1"/>
</dbReference>
<dbReference type="GO" id="GO:0016791">
    <property type="term" value="F:phosphatase activity"/>
    <property type="evidence" value="ECO:0007669"/>
    <property type="project" value="TreeGrafter"/>
</dbReference>
<feature type="binding site" evidence="2">
    <location>
        <begin position="82"/>
        <end position="89"/>
    </location>
    <ligand>
        <name>substrate</name>
    </ligand>
</feature>
<comment type="similarity">
    <text evidence="1">Belongs to the phosphoglycerate mutase family.</text>
</comment>
<dbReference type="STRING" id="65489.A0A0D3H1C6"/>
<dbReference type="Gramene" id="OBART08G18040.1">
    <property type="protein sequence ID" value="OBART08G18040.1"/>
    <property type="gene ID" value="OBART08G18040"/>
</dbReference>
<evidence type="ECO:0000313" key="5">
    <source>
        <dbReference type="Proteomes" id="UP000026960"/>
    </source>
</evidence>
<protein>
    <recommendedName>
        <fullName evidence="6">Phosphoglycerate mutase-like</fullName>
    </recommendedName>
</protein>
<dbReference type="InterPro" id="IPR001345">
    <property type="entry name" value="PG/BPGM_mutase_AS"/>
</dbReference>
<dbReference type="eggNOG" id="KOG0235">
    <property type="taxonomic scope" value="Eukaryota"/>
</dbReference>
<dbReference type="AlphaFoldDB" id="A0A0D3H1C6"/>
<dbReference type="HOGENOM" id="CLU_033323_14_2_1"/>
<dbReference type="EnsemblPlants" id="OBART08G18040.1">
    <property type="protein sequence ID" value="OBART08G18040.1"/>
    <property type="gene ID" value="OBART08G18040"/>
</dbReference>
<dbReference type="Proteomes" id="UP000026960">
    <property type="component" value="Chromosome 8"/>
</dbReference>
<evidence type="ECO:0000256" key="2">
    <source>
        <dbReference type="PIRSR" id="PIRSR613078-2"/>
    </source>
</evidence>
<evidence type="ECO:0008006" key="6">
    <source>
        <dbReference type="Google" id="ProtNLM"/>
    </source>
</evidence>
<evidence type="ECO:0000256" key="3">
    <source>
        <dbReference type="SAM" id="MobiDB-lite"/>
    </source>
</evidence>
<dbReference type="InterPro" id="IPR013078">
    <property type="entry name" value="His_Pase_superF_clade-1"/>
</dbReference>
<dbReference type="InterPro" id="IPR029033">
    <property type="entry name" value="His_PPase_superfam"/>
</dbReference>
<dbReference type="CDD" id="cd07067">
    <property type="entry name" value="HP_PGM_like"/>
    <property type="match status" value="1"/>
</dbReference>
<accession>A0A0D3H1C6</accession>
<dbReference type="SUPFAM" id="SSF53254">
    <property type="entry name" value="Phosphoglycerate mutase-like"/>
    <property type="match status" value="1"/>
</dbReference>
<sequence>MPTCLPPPPRAAIAAVLTSLLPPPPGASASLAPAGPAAAVARQIRRNDGHHPGAAVGMSSASVAERERESEAGEFTEVVVVRHGETAWNASRIIQVPCSVPPAPSPIYFSEALVFNFGEKLWLGKLGRINDSLVGHLDVELNEIGRQQAVAVWYDIFQIAVVFDPALRERHIGDLQGLKYEDAGKEKPEAYRAFLSHKRNRQIPGGGESLDQLSERCVSCLYNIVEKHQGERIILVSHGGTIRELYRHASPMKPLHGKIHNTSVSVILVSGATGRCIVKACGDISHLKETGVLENAFGGDKNSA</sequence>
<proteinExistence type="inferred from homology"/>
<feature type="region of interest" description="Disordered" evidence="3">
    <location>
        <begin position="48"/>
        <end position="67"/>
    </location>
</feature>
<evidence type="ECO:0000313" key="4">
    <source>
        <dbReference type="EnsemblPlants" id="OBART08G18040.1"/>
    </source>
</evidence>
<organism evidence="4">
    <name type="scientific">Oryza barthii</name>
    <dbReference type="NCBI Taxonomy" id="65489"/>
    <lineage>
        <taxon>Eukaryota</taxon>
        <taxon>Viridiplantae</taxon>
        <taxon>Streptophyta</taxon>
        <taxon>Embryophyta</taxon>
        <taxon>Tracheophyta</taxon>
        <taxon>Spermatophyta</taxon>
        <taxon>Magnoliopsida</taxon>
        <taxon>Liliopsida</taxon>
        <taxon>Poales</taxon>
        <taxon>Poaceae</taxon>
        <taxon>BOP clade</taxon>
        <taxon>Oryzoideae</taxon>
        <taxon>Oryzeae</taxon>
        <taxon>Oryzinae</taxon>
        <taxon>Oryza</taxon>
    </lineage>
</organism>
<reference evidence="4" key="2">
    <citation type="submission" date="2015-03" db="UniProtKB">
        <authorList>
            <consortium name="EnsemblPlants"/>
        </authorList>
    </citation>
    <scope>IDENTIFICATION</scope>
</reference>
<keyword evidence="5" id="KW-1185">Reference proteome</keyword>
<dbReference type="Pfam" id="PF00300">
    <property type="entry name" value="His_Phos_1"/>
    <property type="match status" value="1"/>
</dbReference>